<reference evidence="1 2" key="1">
    <citation type="submission" date="2014-12" db="EMBL/GenBank/DDBJ databases">
        <title>Genome sequencing of Alteromonas marina AD001.</title>
        <authorList>
            <person name="Adrian T.G.S."/>
            <person name="Chan K.G."/>
        </authorList>
    </citation>
    <scope>NUCLEOTIDE SEQUENCE [LARGE SCALE GENOMIC DNA]</scope>
    <source>
        <strain evidence="1 2">AD001</strain>
    </source>
</reference>
<accession>A0A0B3ZGD2</accession>
<evidence type="ECO:0000313" key="1">
    <source>
        <dbReference type="EMBL" id="KHT57465.1"/>
    </source>
</evidence>
<comment type="caution">
    <text evidence="1">The sequence shown here is derived from an EMBL/GenBank/DDBJ whole genome shotgun (WGS) entry which is preliminary data.</text>
</comment>
<dbReference type="Proteomes" id="UP000031197">
    <property type="component" value="Unassembled WGS sequence"/>
</dbReference>
<dbReference type="RefSeq" id="WP_039216551.1">
    <property type="nucleotide sequence ID" value="NZ_JWLW01000003.1"/>
</dbReference>
<protein>
    <submittedName>
        <fullName evidence="1">Uncharacterized protein</fullName>
    </submittedName>
</protein>
<dbReference type="EMBL" id="JWLW01000003">
    <property type="protein sequence ID" value="KHT57465.1"/>
    <property type="molecule type" value="Genomic_DNA"/>
</dbReference>
<gene>
    <name evidence="1" type="ORF">RJ41_02180</name>
</gene>
<evidence type="ECO:0000313" key="2">
    <source>
        <dbReference type="Proteomes" id="UP000031197"/>
    </source>
</evidence>
<dbReference type="OrthoDB" id="6332432at2"/>
<sequence length="85" mass="9401">MNIFLKANMRDIAQKEHAYFSQKHHADVALTQAKRQCKLMMGKPETLLGIASVGAYKGAVDAKPNAKRNQALMTLGRTALLSLFQ</sequence>
<proteinExistence type="predicted"/>
<organism evidence="1 2">
    <name type="scientific">Alteromonas marina</name>
    <dbReference type="NCBI Taxonomy" id="203795"/>
    <lineage>
        <taxon>Bacteria</taxon>
        <taxon>Pseudomonadati</taxon>
        <taxon>Pseudomonadota</taxon>
        <taxon>Gammaproteobacteria</taxon>
        <taxon>Alteromonadales</taxon>
        <taxon>Alteromonadaceae</taxon>
        <taxon>Alteromonas/Salinimonas group</taxon>
        <taxon>Alteromonas</taxon>
    </lineage>
</organism>
<keyword evidence="2" id="KW-1185">Reference proteome</keyword>
<name>A0A0B3ZGD2_9ALTE</name>
<dbReference type="AlphaFoldDB" id="A0A0B3ZGD2"/>